<dbReference type="EMBL" id="CP045643">
    <property type="protein sequence ID" value="QFZ78044.1"/>
    <property type="molecule type" value="Genomic_DNA"/>
</dbReference>
<dbReference type="SUPFAM" id="SSF47336">
    <property type="entry name" value="ACP-like"/>
    <property type="match status" value="1"/>
</dbReference>
<dbReference type="RefSeq" id="WP_153292224.1">
    <property type="nucleotide sequence ID" value="NZ_CP045643.1"/>
</dbReference>
<dbReference type="PROSITE" id="PS50075">
    <property type="entry name" value="CARRIER"/>
    <property type="match status" value="1"/>
</dbReference>
<evidence type="ECO:0000259" key="1">
    <source>
        <dbReference type="PROSITE" id="PS50075"/>
    </source>
</evidence>
<feature type="domain" description="Carrier" evidence="1">
    <location>
        <begin position="1"/>
        <end position="79"/>
    </location>
</feature>
<proteinExistence type="predicted"/>
<gene>
    <name evidence="2" type="ORF">GFH48_36390</name>
</gene>
<accession>A0A5Q0LNK6</accession>
<dbReference type="InterPro" id="IPR009081">
    <property type="entry name" value="PP-bd_ACP"/>
</dbReference>
<dbReference type="KEGG" id="sfy:GFH48_36390"/>
<sequence length="85" mass="9456">MTTHDNKPAIRAFLAQYFGEHRLADDADIFATGLVNSLFVMQLVLFVEGEFGMAVEDDDLEMENFSSVDAIDALITRKRSAAVSR</sequence>
<evidence type="ECO:0000313" key="3">
    <source>
        <dbReference type="Proteomes" id="UP000326179"/>
    </source>
</evidence>
<dbReference type="InterPro" id="IPR036736">
    <property type="entry name" value="ACP-like_sf"/>
</dbReference>
<protein>
    <submittedName>
        <fullName evidence="2">Acyl carrier protein</fullName>
    </submittedName>
</protein>
<keyword evidence="3" id="KW-1185">Reference proteome</keyword>
<reference evidence="2 3" key="1">
    <citation type="submission" date="2019-10" db="EMBL/GenBank/DDBJ databases">
        <title>A novel species.</title>
        <authorList>
            <person name="Gao J."/>
        </authorList>
    </citation>
    <scope>NUCLEOTIDE SEQUENCE [LARGE SCALE GENOMIC DNA]</scope>
    <source>
        <strain evidence="2 3">QMT-28</strain>
    </source>
</reference>
<evidence type="ECO:0000313" key="2">
    <source>
        <dbReference type="EMBL" id="QFZ78044.1"/>
    </source>
</evidence>
<organism evidence="2 3">
    <name type="scientific">Streptomyces fagopyri</name>
    <dbReference type="NCBI Taxonomy" id="2662397"/>
    <lineage>
        <taxon>Bacteria</taxon>
        <taxon>Bacillati</taxon>
        <taxon>Actinomycetota</taxon>
        <taxon>Actinomycetes</taxon>
        <taxon>Kitasatosporales</taxon>
        <taxon>Streptomycetaceae</taxon>
        <taxon>Streptomyces</taxon>
    </lineage>
</organism>
<dbReference type="Gene3D" id="1.10.1200.10">
    <property type="entry name" value="ACP-like"/>
    <property type="match status" value="1"/>
</dbReference>
<name>A0A5Q0LNK6_9ACTN</name>
<dbReference type="Proteomes" id="UP000326179">
    <property type="component" value="Chromosome"/>
</dbReference>
<dbReference type="AlphaFoldDB" id="A0A5Q0LNK6"/>